<dbReference type="InterPro" id="IPR015806">
    <property type="entry name" value="Pyrv_Knase_insert_dom_sf"/>
</dbReference>
<dbReference type="InterPro" id="IPR040442">
    <property type="entry name" value="Pyrv_kinase-like_dom_sf"/>
</dbReference>
<keyword evidence="9 15" id="KW-0418">Kinase</keyword>
<keyword evidence="7" id="KW-0479">Metal-binding</keyword>
<dbReference type="RefSeq" id="WP_210954591.1">
    <property type="nucleotide sequence ID" value="NZ_CP054393.1"/>
</dbReference>
<keyword evidence="13 17" id="KW-0670">Pyruvate</keyword>
<evidence type="ECO:0000256" key="14">
    <source>
        <dbReference type="NCBIfam" id="TIGR01064"/>
    </source>
</evidence>
<sequence length="447" mass="50458">MNKTKMVCTLGPASSNKEILKQLIQSGLCVARFNFTHADYDKSKVLIKNIKDLNKELKKNVGLMLDTKGPEVRTHEFDGLVTIEKDSLVKIYVKEILGNANSFSVTYKDFIKELNVGDMIYVDDGYLTLEVIEKNIQKEELVTKAKNTHVLKSRRGINVPSVNLQIDFISSKDHKDIVFAAKEDYDFIAASFVRNAQDVKDIKQILVENNAEHVKIISKIENQEGINNLEEIIEVSDGIMVARGDLGIEVPGELVPIYQTDMIQQCLEQGKPVIVATQMLESMQRNPRPTKAEISDVFNATKEGATSTMLSGESASGDYPLESVKYMAKINHQAEQYVDYEYYSNFYQPQNIQEELLLKAVEMANCSDIKAIIVDNFEDAYNISKFHPSICVFAKLSDVKEARMLALSFGVIPVLNQEELDEKINNLDNDNKNLLLIKQNKIEIKSL</sequence>
<dbReference type="InterPro" id="IPR015813">
    <property type="entry name" value="Pyrv/PenolPyrv_kinase-like_dom"/>
</dbReference>
<dbReference type="FunFam" id="2.40.33.10:FF:000001">
    <property type="entry name" value="Pyruvate kinase"/>
    <property type="match status" value="1"/>
</dbReference>
<dbReference type="InterPro" id="IPR036918">
    <property type="entry name" value="Pyrv_Knase_C_sf"/>
</dbReference>
<dbReference type="SUPFAM" id="SSF50800">
    <property type="entry name" value="PK beta-barrel domain-like"/>
    <property type="match status" value="1"/>
</dbReference>
<keyword evidence="12 15" id="KW-0324">Glycolysis</keyword>
<keyword evidence="11 15" id="KW-0460">Magnesium</keyword>
<protein>
    <recommendedName>
        <fullName evidence="5 14">Pyruvate kinase</fullName>
        <ecNumber evidence="5 14">2.7.1.40</ecNumber>
    </recommendedName>
</protein>
<evidence type="ECO:0000256" key="12">
    <source>
        <dbReference type="ARBA" id="ARBA00023152"/>
    </source>
</evidence>
<dbReference type="EC" id="2.7.1.40" evidence="5 14"/>
<reference evidence="17" key="1">
    <citation type="submission" date="2020-06" db="EMBL/GenBank/DDBJ databases">
        <title>Complete genome sequence of Candidatus Phytoplasma luffae NCHU2019.</title>
        <authorList>
            <person name="Cho S.-T."/>
            <person name="Tan C.-M."/>
            <person name="Li J.-R."/>
            <person name="Chien Y.-Y."/>
            <person name="Chiu Y.-C."/>
            <person name="Yang J.-Y."/>
            <person name="Kuo C.-H."/>
        </authorList>
    </citation>
    <scope>NUCLEOTIDE SEQUENCE</scope>
    <source>
        <strain evidence="17">NCHU2019</strain>
    </source>
</reference>
<evidence type="ECO:0000256" key="1">
    <source>
        <dbReference type="ARBA" id="ARBA00001946"/>
    </source>
</evidence>
<evidence type="ECO:0000313" key="17">
    <source>
        <dbReference type="EMBL" id="QTX03164.1"/>
    </source>
</evidence>
<dbReference type="FunFam" id="3.20.20.60:FF:000025">
    <property type="entry name" value="Pyruvate kinase"/>
    <property type="match status" value="1"/>
</dbReference>
<organism evidence="17 18">
    <name type="scientific">Loofah witches'-broom phytoplasma</name>
    <dbReference type="NCBI Taxonomy" id="35773"/>
    <lineage>
        <taxon>Bacteria</taxon>
        <taxon>Bacillati</taxon>
        <taxon>Mycoplasmatota</taxon>
        <taxon>Mollicutes</taxon>
        <taxon>Acholeplasmatales</taxon>
        <taxon>Acholeplasmataceae</taxon>
        <taxon>Candidatus Phytoplasma</taxon>
        <taxon>16SrVIII (Loofah witches'-broom group)</taxon>
    </lineage>
</organism>
<dbReference type="PANTHER" id="PTHR11817">
    <property type="entry name" value="PYRUVATE KINASE"/>
    <property type="match status" value="1"/>
</dbReference>
<evidence type="ECO:0000256" key="5">
    <source>
        <dbReference type="ARBA" id="ARBA00012142"/>
    </source>
</evidence>
<dbReference type="GO" id="GO:0030955">
    <property type="term" value="F:potassium ion binding"/>
    <property type="evidence" value="ECO:0007669"/>
    <property type="project" value="UniProtKB-UniRule"/>
</dbReference>
<evidence type="ECO:0000256" key="3">
    <source>
        <dbReference type="ARBA" id="ARBA00004997"/>
    </source>
</evidence>
<evidence type="ECO:0000256" key="11">
    <source>
        <dbReference type="ARBA" id="ARBA00022842"/>
    </source>
</evidence>
<evidence type="ECO:0000256" key="15">
    <source>
        <dbReference type="RuleBase" id="RU000504"/>
    </source>
</evidence>
<evidence type="ECO:0000256" key="9">
    <source>
        <dbReference type="ARBA" id="ARBA00022777"/>
    </source>
</evidence>
<dbReference type="KEGG" id="pluf:LFWB_5980"/>
<evidence type="ECO:0000259" key="16">
    <source>
        <dbReference type="Pfam" id="PF00224"/>
    </source>
</evidence>
<evidence type="ECO:0000256" key="13">
    <source>
        <dbReference type="ARBA" id="ARBA00023317"/>
    </source>
</evidence>
<evidence type="ECO:0000256" key="7">
    <source>
        <dbReference type="ARBA" id="ARBA00022723"/>
    </source>
</evidence>
<evidence type="ECO:0000256" key="4">
    <source>
        <dbReference type="ARBA" id="ARBA00008663"/>
    </source>
</evidence>
<dbReference type="Gene3D" id="2.40.33.10">
    <property type="entry name" value="PK beta-barrel domain-like"/>
    <property type="match status" value="1"/>
</dbReference>
<keyword evidence="6 15" id="KW-0808">Transferase</keyword>
<dbReference type="InterPro" id="IPR001697">
    <property type="entry name" value="Pyr_Knase"/>
</dbReference>
<dbReference type="SUPFAM" id="SSF51621">
    <property type="entry name" value="Phosphoenolpyruvate/pyruvate domain"/>
    <property type="match status" value="1"/>
</dbReference>
<keyword evidence="8" id="KW-0547">Nucleotide-binding</keyword>
<dbReference type="GO" id="GO:0016301">
    <property type="term" value="F:kinase activity"/>
    <property type="evidence" value="ECO:0007669"/>
    <property type="project" value="UniProtKB-KW"/>
</dbReference>
<feature type="domain" description="Pyruvate kinase barrel" evidence="16">
    <location>
        <begin position="2"/>
        <end position="324"/>
    </location>
</feature>
<proteinExistence type="inferred from homology"/>
<dbReference type="NCBIfam" id="TIGR01064">
    <property type="entry name" value="pyruv_kin"/>
    <property type="match status" value="1"/>
</dbReference>
<dbReference type="GO" id="GO:0005524">
    <property type="term" value="F:ATP binding"/>
    <property type="evidence" value="ECO:0007669"/>
    <property type="project" value="UniProtKB-KW"/>
</dbReference>
<evidence type="ECO:0000256" key="6">
    <source>
        <dbReference type="ARBA" id="ARBA00022679"/>
    </source>
</evidence>
<comment type="similarity">
    <text evidence="4 15">Belongs to the pyruvate kinase family.</text>
</comment>
<comment type="cofactor">
    <cofactor evidence="1">
        <name>Mg(2+)</name>
        <dbReference type="ChEBI" id="CHEBI:18420"/>
    </cofactor>
</comment>
<evidence type="ECO:0000256" key="2">
    <source>
        <dbReference type="ARBA" id="ARBA00001958"/>
    </source>
</evidence>
<dbReference type="Gene3D" id="3.20.20.60">
    <property type="entry name" value="Phosphoenolpyruvate-binding domains"/>
    <property type="match status" value="1"/>
</dbReference>
<accession>A0A975FJJ9</accession>
<evidence type="ECO:0000313" key="18">
    <source>
        <dbReference type="Proteomes" id="UP000672038"/>
    </source>
</evidence>
<dbReference type="SUPFAM" id="SSF52935">
    <property type="entry name" value="PK C-terminal domain-like"/>
    <property type="match status" value="1"/>
</dbReference>
<dbReference type="Gene3D" id="3.40.1380.20">
    <property type="entry name" value="Pyruvate kinase, C-terminal domain"/>
    <property type="match status" value="1"/>
</dbReference>
<dbReference type="EMBL" id="CP054393">
    <property type="protein sequence ID" value="QTX03164.1"/>
    <property type="molecule type" value="Genomic_DNA"/>
</dbReference>
<evidence type="ECO:0000256" key="8">
    <source>
        <dbReference type="ARBA" id="ARBA00022741"/>
    </source>
</evidence>
<dbReference type="Proteomes" id="UP000672038">
    <property type="component" value="Chromosome"/>
</dbReference>
<comment type="pathway">
    <text evidence="3 15">Carbohydrate degradation; glycolysis; pyruvate from D-glyceraldehyde 3-phosphate: step 5/5.</text>
</comment>
<dbReference type="InterPro" id="IPR011037">
    <property type="entry name" value="Pyrv_Knase-like_insert_dom_sf"/>
</dbReference>
<keyword evidence="10" id="KW-0067">ATP-binding</keyword>
<comment type="cofactor">
    <cofactor evidence="2">
        <name>K(+)</name>
        <dbReference type="ChEBI" id="CHEBI:29103"/>
    </cofactor>
</comment>
<dbReference type="NCBIfam" id="NF004491">
    <property type="entry name" value="PRK05826.1"/>
    <property type="match status" value="1"/>
</dbReference>
<dbReference type="PROSITE" id="PS00110">
    <property type="entry name" value="PYRUVATE_KINASE"/>
    <property type="match status" value="1"/>
</dbReference>
<dbReference type="AlphaFoldDB" id="A0A975FJJ9"/>
<dbReference type="InterPro" id="IPR015793">
    <property type="entry name" value="Pyrv_Knase_brl"/>
</dbReference>
<dbReference type="InterPro" id="IPR018209">
    <property type="entry name" value="Pyrv_Knase_AS"/>
</dbReference>
<name>A0A975FJJ9_LOWBP</name>
<dbReference type="PRINTS" id="PR01050">
    <property type="entry name" value="PYRUVTKNASE"/>
</dbReference>
<dbReference type="GO" id="GO:0004743">
    <property type="term" value="F:pyruvate kinase activity"/>
    <property type="evidence" value="ECO:0007669"/>
    <property type="project" value="UniProtKB-UniRule"/>
</dbReference>
<comment type="catalytic activity">
    <reaction evidence="15">
        <text>pyruvate + ATP = phosphoenolpyruvate + ADP + H(+)</text>
        <dbReference type="Rhea" id="RHEA:18157"/>
        <dbReference type="ChEBI" id="CHEBI:15361"/>
        <dbReference type="ChEBI" id="CHEBI:15378"/>
        <dbReference type="ChEBI" id="CHEBI:30616"/>
        <dbReference type="ChEBI" id="CHEBI:58702"/>
        <dbReference type="ChEBI" id="CHEBI:456216"/>
        <dbReference type="EC" id="2.7.1.40"/>
    </reaction>
</comment>
<evidence type="ECO:0000256" key="10">
    <source>
        <dbReference type="ARBA" id="ARBA00022840"/>
    </source>
</evidence>
<dbReference type="Pfam" id="PF00224">
    <property type="entry name" value="PK"/>
    <property type="match status" value="1"/>
</dbReference>
<keyword evidence="18" id="KW-1185">Reference proteome</keyword>
<dbReference type="GO" id="GO:0000287">
    <property type="term" value="F:magnesium ion binding"/>
    <property type="evidence" value="ECO:0007669"/>
    <property type="project" value="UniProtKB-UniRule"/>
</dbReference>
<gene>
    <name evidence="17" type="primary">pyk</name>
    <name evidence="17" type="ORF">LFWB_5980</name>
</gene>